<protein>
    <recommendedName>
        <fullName evidence="4">AMP-dependent synthetase/ligase domain-containing protein</fullName>
    </recommendedName>
</protein>
<dbReference type="CDD" id="cd05907">
    <property type="entry name" value="VL_LC_FACS_like"/>
    <property type="match status" value="1"/>
</dbReference>
<organism evidence="5 6">
    <name type="scientific">Lujinxingia litoralis</name>
    <dbReference type="NCBI Taxonomy" id="2211119"/>
    <lineage>
        <taxon>Bacteria</taxon>
        <taxon>Deltaproteobacteria</taxon>
        <taxon>Bradymonadales</taxon>
        <taxon>Lujinxingiaceae</taxon>
        <taxon>Lujinxingia</taxon>
    </lineage>
</organism>
<dbReference type="InterPro" id="IPR042099">
    <property type="entry name" value="ANL_N_sf"/>
</dbReference>
<keyword evidence="3" id="KW-0443">Lipid metabolism</keyword>
<dbReference type="GO" id="GO:0004467">
    <property type="term" value="F:long-chain fatty acid-CoA ligase activity"/>
    <property type="evidence" value="ECO:0007669"/>
    <property type="project" value="TreeGrafter"/>
</dbReference>
<dbReference type="PROSITE" id="PS00455">
    <property type="entry name" value="AMP_BINDING"/>
    <property type="match status" value="1"/>
</dbReference>
<gene>
    <name evidence="5" type="ORF">DL240_05380</name>
</gene>
<dbReference type="RefSeq" id="WP_111728850.1">
    <property type="nucleotide sequence ID" value="NZ_QHKO01000002.1"/>
</dbReference>
<evidence type="ECO:0000256" key="3">
    <source>
        <dbReference type="ARBA" id="ARBA00023098"/>
    </source>
</evidence>
<dbReference type="Gene3D" id="3.40.50.12780">
    <property type="entry name" value="N-terminal domain of ligase-like"/>
    <property type="match status" value="1"/>
</dbReference>
<keyword evidence="1" id="KW-0436">Ligase</keyword>
<evidence type="ECO:0000259" key="4">
    <source>
        <dbReference type="Pfam" id="PF00501"/>
    </source>
</evidence>
<keyword evidence="2" id="KW-0276">Fatty acid metabolism</keyword>
<dbReference type="SUPFAM" id="SSF56801">
    <property type="entry name" value="Acetyl-CoA synthetase-like"/>
    <property type="match status" value="1"/>
</dbReference>
<sequence>MGKTLVELFEDQVQRSSVRMALRFYEDQAWESRSWRDWWERSERLAAGLMALGVEVGERVGLIAATRAAWVEADMGIVMAGAASVALHPAISETSLGAAILSCAPRVLVVEDPVQMAKLVALPEALASVEAVIYIDADVMVGASGGRARELMRMDAFRLDERIAVLSMEELGHLGRRHLAEDSRYVAARRRQVTPEMIATVVFTAGTSGEPRSVALSHANLVAQVEAMAALRLFTFDDVQLLFLPLAHVFAKVLYLAGVGYGMTVAFGRGPRWLLEDLQAVQPTLMASVPWVYERLHGEIVARIEEKGVRAALMPVALEVGKAVRRRVLGGQRTSRLLRWEHAFFSKVLLEDVRERLGGKMRFLICGGAPLRPQITEFFLSTGVLLLEGYGVTEASGAVAFNLPDDFRIGSVGRALPGVDVAIAEDGEILVRGATVAAGLRDPHENKCVDRDGWLHTGDIGRFDREGFLHLVDRKREVMVTSTGKHIAPQPLEHAIEESPLVAHAVLVGEGLPFISALVALNPDELLAFVRAQGLDYRASVRELTTHPTVHQALMVHLDQVNRRHTVAERVRRIAVIPEFLSVADQTLTASGEVRRPVVLERYRPIIDSLYADRRGGEAAS</sequence>
<name>A0A328C8V6_9DELT</name>
<feature type="domain" description="AMP-dependent synthetase/ligase" evidence="4">
    <location>
        <begin position="9"/>
        <end position="439"/>
    </location>
</feature>
<evidence type="ECO:0000256" key="2">
    <source>
        <dbReference type="ARBA" id="ARBA00022832"/>
    </source>
</evidence>
<dbReference type="AlphaFoldDB" id="A0A328C8V6"/>
<dbReference type="InterPro" id="IPR000873">
    <property type="entry name" value="AMP-dep_synth/lig_dom"/>
</dbReference>
<comment type="caution">
    <text evidence="5">The sequence shown here is derived from an EMBL/GenBank/DDBJ whole genome shotgun (WGS) entry which is preliminary data.</text>
</comment>
<keyword evidence="6" id="KW-1185">Reference proteome</keyword>
<dbReference type="Pfam" id="PF23562">
    <property type="entry name" value="AMP-binding_C_3"/>
    <property type="match status" value="1"/>
</dbReference>
<dbReference type="OrthoDB" id="9799237at2"/>
<dbReference type="PANTHER" id="PTHR43272">
    <property type="entry name" value="LONG-CHAIN-FATTY-ACID--COA LIGASE"/>
    <property type="match status" value="1"/>
</dbReference>
<evidence type="ECO:0000256" key="1">
    <source>
        <dbReference type="ARBA" id="ARBA00022598"/>
    </source>
</evidence>
<accession>A0A328C8V6</accession>
<dbReference type="InterPro" id="IPR020845">
    <property type="entry name" value="AMP-binding_CS"/>
</dbReference>
<dbReference type="PANTHER" id="PTHR43272:SF32">
    <property type="entry name" value="AMP-DEPENDENT SYNTHETASE_LIGASE DOMAIN-CONTAINING PROTEIN"/>
    <property type="match status" value="1"/>
</dbReference>
<dbReference type="GO" id="GO:0016020">
    <property type="term" value="C:membrane"/>
    <property type="evidence" value="ECO:0007669"/>
    <property type="project" value="TreeGrafter"/>
</dbReference>
<dbReference type="Pfam" id="PF00501">
    <property type="entry name" value="AMP-binding"/>
    <property type="match status" value="1"/>
</dbReference>
<proteinExistence type="predicted"/>
<dbReference type="EMBL" id="QHKO01000002">
    <property type="protein sequence ID" value="RAL23592.1"/>
    <property type="molecule type" value="Genomic_DNA"/>
</dbReference>
<evidence type="ECO:0000313" key="5">
    <source>
        <dbReference type="EMBL" id="RAL23592.1"/>
    </source>
</evidence>
<evidence type="ECO:0000313" key="6">
    <source>
        <dbReference type="Proteomes" id="UP000249169"/>
    </source>
</evidence>
<dbReference type="Proteomes" id="UP000249169">
    <property type="component" value="Unassembled WGS sequence"/>
</dbReference>
<reference evidence="5 6" key="1">
    <citation type="submission" date="2018-05" db="EMBL/GenBank/DDBJ databases">
        <title>Lujinxingia marina gen. nov. sp. nov., a new facultative anaerobic member of the class Deltaproteobacteria, and proposal of Lujinxingaceae fam. nov.</title>
        <authorList>
            <person name="Li C.-M."/>
        </authorList>
    </citation>
    <scope>NUCLEOTIDE SEQUENCE [LARGE SCALE GENOMIC DNA]</scope>
    <source>
        <strain evidence="5 6">B210</strain>
    </source>
</reference>